<sequence>MATLPSSPSLQLSTTAAATHFPSPRAAFPIRSHVPKHSFTTRATTDDNKPDTTQEPDSKTGSESDDPFESRLSQVRLRYRSGTGKKAELRKAKKGKSSSGSGSRMYLPPVPLKESVSGGLKVELGFSPYSERVNGRIAILGLSALLLVELATGKSVINYHTPAIVLIQVYFVTAVTAMYVKYEKEKVSIWPESAPIKFVSSVHQMKRHIGKIWRNAARKINRHLAYFRTLE</sequence>
<proteinExistence type="predicted"/>
<feature type="compositionally biased region" description="Basic and acidic residues" evidence="1">
    <location>
        <begin position="44"/>
        <end position="62"/>
    </location>
</feature>
<organism evidence="2 3">
    <name type="scientific">Populus alba x Populus x berolinensis</name>
    <dbReference type="NCBI Taxonomy" id="444605"/>
    <lineage>
        <taxon>Eukaryota</taxon>
        <taxon>Viridiplantae</taxon>
        <taxon>Streptophyta</taxon>
        <taxon>Embryophyta</taxon>
        <taxon>Tracheophyta</taxon>
        <taxon>Spermatophyta</taxon>
        <taxon>Magnoliopsida</taxon>
        <taxon>eudicotyledons</taxon>
        <taxon>Gunneridae</taxon>
        <taxon>Pentapetalae</taxon>
        <taxon>rosids</taxon>
        <taxon>fabids</taxon>
        <taxon>Malpighiales</taxon>
        <taxon>Salicaceae</taxon>
        <taxon>Saliceae</taxon>
        <taxon>Populus</taxon>
    </lineage>
</organism>
<dbReference type="SUPFAM" id="SSF103511">
    <property type="entry name" value="Chlorophyll a-b binding protein"/>
    <property type="match status" value="1"/>
</dbReference>
<reference evidence="2" key="1">
    <citation type="journal article" date="2023" name="Mol. Ecol. Resour.">
        <title>Chromosome-level genome assembly of a triploid poplar Populus alba 'Berolinensis'.</title>
        <authorList>
            <person name="Chen S."/>
            <person name="Yu Y."/>
            <person name="Wang X."/>
            <person name="Wang S."/>
            <person name="Zhang T."/>
            <person name="Zhou Y."/>
            <person name="He R."/>
            <person name="Meng N."/>
            <person name="Wang Y."/>
            <person name="Liu W."/>
            <person name="Liu Z."/>
            <person name="Liu J."/>
            <person name="Guo Q."/>
            <person name="Huang H."/>
            <person name="Sederoff R.R."/>
            <person name="Wang G."/>
            <person name="Qu G."/>
            <person name="Chen S."/>
        </authorList>
    </citation>
    <scope>NUCLEOTIDE SEQUENCE</scope>
    <source>
        <strain evidence="2">SC-2020</strain>
    </source>
</reference>
<feature type="region of interest" description="Disordered" evidence="1">
    <location>
        <begin position="1"/>
        <end position="110"/>
    </location>
</feature>
<evidence type="ECO:0000313" key="3">
    <source>
        <dbReference type="Proteomes" id="UP001164929"/>
    </source>
</evidence>
<name>A0AAD6Q8U8_9ROSI</name>
<keyword evidence="3" id="KW-1185">Reference proteome</keyword>
<gene>
    <name evidence="2" type="ORF">NC653_026158</name>
</gene>
<feature type="compositionally biased region" description="Low complexity" evidence="1">
    <location>
        <begin position="1"/>
        <end position="19"/>
    </location>
</feature>
<accession>A0AAD6Q8U8</accession>
<dbReference type="AlphaFoldDB" id="A0AAD6Q8U8"/>
<evidence type="ECO:0000313" key="2">
    <source>
        <dbReference type="EMBL" id="KAJ6983256.1"/>
    </source>
</evidence>
<evidence type="ECO:0000256" key="1">
    <source>
        <dbReference type="SAM" id="MobiDB-lite"/>
    </source>
</evidence>
<comment type="caution">
    <text evidence="2">The sequence shown here is derived from an EMBL/GenBank/DDBJ whole genome shotgun (WGS) entry which is preliminary data.</text>
</comment>
<dbReference type="Proteomes" id="UP001164929">
    <property type="component" value="Chromosome 10"/>
</dbReference>
<dbReference type="EMBL" id="JAQIZT010000010">
    <property type="protein sequence ID" value="KAJ6983256.1"/>
    <property type="molecule type" value="Genomic_DNA"/>
</dbReference>
<protein>
    <submittedName>
        <fullName evidence="2">Uncharacterized protein</fullName>
    </submittedName>
</protein>